<keyword evidence="4" id="KW-0680">Restriction system</keyword>
<dbReference type="RefSeq" id="WP_084374371.1">
    <property type="nucleotide sequence ID" value="NZ_FWYF01000004.1"/>
</dbReference>
<comment type="similarity">
    <text evidence="6 7">Belongs to the class I-like SAM-binding methyltransferase superfamily. C5-methyltransferase family.</text>
</comment>
<comment type="catalytic activity">
    <reaction evidence="5 8">
        <text>a 2'-deoxycytidine in DNA + S-adenosyl-L-methionine = a 5-methyl-2'-deoxycytidine in DNA + S-adenosyl-L-homocysteine + H(+)</text>
        <dbReference type="Rhea" id="RHEA:13681"/>
        <dbReference type="Rhea" id="RHEA-COMP:11369"/>
        <dbReference type="Rhea" id="RHEA-COMP:11370"/>
        <dbReference type="ChEBI" id="CHEBI:15378"/>
        <dbReference type="ChEBI" id="CHEBI:57856"/>
        <dbReference type="ChEBI" id="CHEBI:59789"/>
        <dbReference type="ChEBI" id="CHEBI:85452"/>
        <dbReference type="ChEBI" id="CHEBI:85454"/>
        <dbReference type="EC" id="2.1.1.37"/>
    </reaction>
</comment>
<dbReference type="Pfam" id="PF00145">
    <property type="entry name" value="DNA_methylase"/>
    <property type="match status" value="1"/>
</dbReference>
<dbReference type="GO" id="GO:0009307">
    <property type="term" value="P:DNA restriction-modification system"/>
    <property type="evidence" value="ECO:0007669"/>
    <property type="project" value="UniProtKB-KW"/>
</dbReference>
<dbReference type="PRINTS" id="PR00105">
    <property type="entry name" value="C5METTRFRASE"/>
</dbReference>
<dbReference type="STRING" id="692418.SAMN04488029_3754"/>
<evidence type="ECO:0000256" key="5">
    <source>
        <dbReference type="ARBA" id="ARBA00047422"/>
    </source>
</evidence>
<feature type="active site" evidence="6">
    <location>
        <position position="83"/>
    </location>
</feature>
<proteinExistence type="inferred from homology"/>
<dbReference type="Gene3D" id="3.40.50.150">
    <property type="entry name" value="Vaccinia Virus protein VP39"/>
    <property type="match status" value="1"/>
</dbReference>
<dbReference type="InterPro" id="IPR001525">
    <property type="entry name" value="C5_MeTfrase"/>
</dbReference>
<dbReference type="GO" id="GO:0003886">
    <property type="term" value="F:DNA (cytosine-5-)-methyltransferase activity"/>
    <property type="evidence" value="ECO:0007669"/>
    <property type="project" value="UniProtKB-EC"/>
</dbReference>
<evidence type="ECO:0000256" key="2">
    <source>
        <dbReference type="ARBA" id="ARBA00022679"/>
    </source>
</evidence>
<dbReference type="PANTHER" id="PTHR10629">
    <property type="entry name" value="CYTOSINE-SPECIFIC METHYLTRANSFERASE"/>
    <property type="match status" value="1"/>
</dbReference>
<keyword evidence="10" id="KW-1185">Reference proteome</keyword>
<dbReference type="NCBIfam" id="TIGR00675">
    <property type="entry name" value="dcm"/>
    <property type="match status" value="1"/>
</dbReference>
<sequence>MAKRKIKVLDSFAGAGGFSLGFELTGNYEIIGGIEYDQWAADTFKHNHKGANVLVGDIQHYSDEDLLKAFPEKPDIILGGPPCQGYSICNRNAGDPKDPRNSLFQEFVRLGRIFNPEVMIMENVPNITKAKTADKELVIDIIKKELEELGYFTYDKILSATDYGVPQIRKRLVVIASKTPLDNPHPSPTHSVSDTAPSLFGEGLKKCPTLWDAISDLPDIEAREGAEEMPYDKTPTNDYQILHRRGSDKVYNNKAMNHSKRMVERFESMSWGHSVSDVPDHLKPHKRNGNGEISTKVYDQNNRRLYPEKPCHTIAASFYANFVHPYKNRNFTPREGARVQSFPDWFIFKGKPTVVSHKLLAREGRTEEKHLCQYNQIGNAVPPLMAKAIAENIYQVFKTEKIKELECTYTETI</sequence>
<protein>
    <recommendedName>
        <fullName evidence="8">Cytosine-specific methyltransferase</fullName>
        <ecNumber evidence="8">2.1.1.37</ecNumber>
    </recommendedName>
</protein>
<dbReference type="PANTHER" id="PTHR10629:SF52">
    <property type="entry name" value="DNA (CYTOSINE-5)-METHYLTRANSFERASE 1"/>
    <property type="match status" value="1"/>
</dbReference>
<keyword evidence="1 6" id="KW-0489">Methyltransferase</keyword>
<keyword evidence="2 6" id="KW-0808">Transferase</keyword>
<dbReference type="GO" id="GO:0044027">
    <property type="term" value="P:negative regulation of gene expression via chromosomal CpG island methylation"/>
    <property type="evidence" value="ECO:0007669"/>
    <property type="project" value="TreeGrafter"/>
</dbReference>
<dbReference type="InterPro" id="IPR050390">
    <property type="entry name" value="C5-Methyltransferase"/>
</dbReference>
<dbReference type="OrthoDB" id="32195at2"/>
<dbReference type="EC" id="2.1.1.37" evidence="8"/>
<dbReference type="Gene3D" id="3.90.120.10">
    <property type="entry name" value="DNA Methylase, subunit A, domain 2"/>
    <property type="match status" value="1"/>
</dbReference>
<evidence type="ECO:0000256" key="3">
    <source>
        <dbReference type="ARBA" id="ARBA00022691"/>
    </source>
</evidence>
<evidence type="ECO:0000256" key="1">
    <source>
        <dbReference type="ARBA" id="ARBA00022603"/>
    </source>
</evidence>
<name>A0A1W2GNV5_REIFA</name>
<dbReference type="PROSITE" id="PS51679">
    <property type="entry name" value="SAM_MT_C5"/>
    <property type="match status" value="1"/>
</dbReference>
<dbReference type="EMBL" id="FWYF01000004">
    <property type="protein sequence ID" value="SMD38335.1"/>
    <property type="molecule type" value="Genomic_DNA"/>
</dbReference>
<dbReference type="GO" id="GO:0032259">
    <property type="term" value="P:methylation"/>
    <property type="evidence" value="ECO:0007669"/>
    <property type="project" value="UniProtKB-KW"/>
</dbReference>
<keyword evidence="3 6" id="KW-0949">S-adenosyl-L-methionine</keyword>
<evidence type="ECO:0000256" key="8">
    <source>
        <dbReference type="RuleBase" id="RU000417"/>
    </source>
</evidence>
<dbReference type="SUPFAM" id="SSF53335">
    <property type="entry name" value="S-adenosyl-L-methionine-dependent methyltransferases"/>
    <property type="match status" value="1"/>
</dbReference>
<dbReference type="Proteomes" id="UP000192472">
    <property type="component" value="Unassembled WGS sequence"/>
</dbReference>
<reference evidence="9 10" key="1">
    <citation type="submission" date="2017-04" db="EMBL/GenBank/DDBJ databases">
        <authorList>
            <person name="Afonso C.L."/>
            <person name="Miller P.J."/>
            <person name="Scott M.A."/>
            <person name="Spackman E."/>
            <person name="Goraichik I."/>
            <person name="Dimitrov K.M."/>
            <person name="Suarez D.L."/>
            <person name="Swayne D.E."/>
        </authorList>
    </citation>
    <scope>NUCLEOTIDE SEQUENCE [LARGE SCALE GENOMIC DNA]</scope>
    <source>
        <strain evidence="9 10">DSM 26133</strain>
    </source>
</reference>
<evidence type="ECO:0000256" key="6">
    <source>
        <dbReference type="PROSITE-ProRule" id="PRU01016"/>
    </source>
</evidence>
<evidence type="ECO:0000313" key="9">
    <source>
        <dbReference type="EMBL" id="SMD38335.1"/>
    </source>
</evidence>
<dbReference type="InterPro" id="IPR018117">
    <property type="entry name" value="C5_DNA_meth_AS"/>
</dbReference>
<organism evidence="9 10">
    <name type="scientific">Reichenbachiella faecimaris</name>
    <dbReference type="NCBI Taxonomy" id="692418"/>
    <lineage>
        <taxon>Bacteria</taxon>
        <taxon>Pseudomonadati</taxon>
        <taxon>Bacteroidota</taxon>
        <taxon>Cytophagia</taxon>
        <taxon>Cytophagales</taxon>
        <taxon>Reichenbachiellaceae</taxon>
        <taxon>Reichenbachiella</taxon>
    </lineage>
</organism>
<evidence type="ECO:0000256" key="7">
    <source>
        <dbReference type="RuleBase" id="RU000416"/>
    </source>
</evidence>
<evidence type="ECO:0000313" key="10">
    <source>
        <dbReference type="Proteomes" id="UP000192472"/>
    </source>
</evidence>
<accession>A0A1W2GNV5</accession>
<evidence type="ECO:0000256" key="4">
    <source>
        <dbReference type="ARBA" id="ARBA00022747"/>
    </source>
</evidence>
<dbReference type="AlphaFoldDB" id="A0A1W2GNV5"/>
<dbReference type="InterPro" id="IPR029063">
    <property type="entry name" value="SAM-dependent_MTases_sf"/>
</dbReference>
<dbReference type="GO" id="GO:0003677">
    <property type="term" value="F:DNA binding"/>
    <property type="evidence" value="ECO:0007669"/>
    <property type="project" value="TreeGrafter"/>
</dbReference>
<dbReference type="PROSITE" id="PS00094">
    <property type="entry name" value="C5_MTASE_1"/>
    <property type="match status" value="1"/>
</dbReference>
<gene>
    <name evidence="9" type="ORF">SAMN04488029_3754</name>
</gene>